<keyword evidence="4" id="KW-1185">Reference proteome</keyword>
<gene>
    <name evidence="3" type="ORF">H4075_02340</name>
</gene>
<feature type="chain" id="PRO_5028882244" description="DUF5777 domain-containing protein" evidence="1">
    <location>
        <begin position="21"/>
        <end position="302"/>
    </location>
</feature>
<feature type="signal peptide" evidence="1">
    <location>
        <begin position="1"/>
        <end position="20"/>
    </location>
</feature>
<protein>
    <recommendedName>
        <fullName evidence="2">DUF5777 domain-containing protein</fullName>
    </recommendedName>
</protein>
<reference evidence="4" key="1">
    <citation type="submission" date="2020-08" db="EMBL/GenBank/DDBJ databases">
        <title>Lacibacter sp. S13-6-6 genome sequencing.</title>
        <authorList>
            <person name="Jin L."/>
        </authorList>
    </citation>
    <scope>NUCLEOTIDE SEQUENCE [LARGE SCALE GENOMIC DNA]</scope>
    <source>
        <strain evidence="4">S13-6-6</strain>
    </source>
</reference>
<dbReference type="KEGG" id="lacs:H4075_02340"/>
<accession>A0A7G5XHV4</accession>
<proteinExistence type="predicted"/>
<organism evidence="3 4">
    <name type="scientific">Lacibacter sediminis</name>
    <dbReference type="NCBI Taxonomy" id="2760713"/>
    <lineage>
        <taxon>Bacteria</taxon>
        <taxon>Pseudomonadati</taxon>
        <taxon>Bacteroidota</taxon>
        <taxon>Chitinophagia</taxon>
        <taxon>Chitinophagales</taxon>
        <taxon>Chitinophagaceae</taxon>
        <taxon>Lacibacter</taxon>
    </lineage>
</organism>
<dbReference type="AlphaFoldDB" id="A0A7G5XHV4"/>
<evidence type="ECO:0000313" key="3">
    <source>
        <dbReference type="EMBL" id="QNA45057.1"/>
    </source>
</evidence>
<dbReference type="RefSeq" id="WP_182803781.1">
    <property type="nucleotide sequence ID" value="NZ_CP060007.1"/>
</dbReference>
<name>A0A7G5XHV4_9BACT</name>
<keyword evidence="1" id="KW-0732">Signal</keyword>
<evidence type="ECO:0000313" key="4">
    <source>
        <dbReference type="Proteomes" id="UP000515344"/>
    </source>
</evidence>
<dbReference type="EMBL" id="CP060007">
    <property type="protein sequence ID" value="QNA45057.1"/>
    <property type="molecule type" value="Genomic_DNA"/>
</dbReference>
<dbReference type="InterPro" id="IPR045916">
    <property type="entry name" value="DUF5777"/>
</dbReference>
<evidence type="ECO:0000256" key="1">
    <source>
        <dbReference type="SAM" id="SignalP"/>
    </source>
</evidence>
<evidence type="ECO:0000259" key="2">
    <source>
        <dbReference type="Pfam" id="PF19089"/>
    </source>
</evidence>
<sequence length="302" mass="34358">MCCKQLTLFLLMLTCSYALIAQEIDLNKELEEEKEKPTTQYTTNTFQSTRIINSHSIEITPKGYMDFRIAHRFGTLNGGFYELFGLDNASMRMSFDFGLTTNLMLGVGRSTYQKQYDAFGKYRFLRQSKGERNMPISAAIASSVMVTTLKWQDPTRENLFSSRLQYAHQLIIARKFSEGTAIQLMPTMVHYNLVPKATDPNDILALGIGGRQRITKMVSVNAEYYYLLPGSRFEGTTNSFSIGFDIETAGHVFQLHFTNSRGMTERTFISETAGSWGKGNILFGFNISRMFNLQKKKKVKTT</sequence>
<dbReference type="Proteomes" id="UP000515344">
    <property type="component" value="Chromosome"/>
</dbReference>
<feature type="domain" description="DUF5777" evidence="2">
    <location>
        <begin position="46"/>
        <end position="291"/>
    </location>
</feature>
<dbReference type="Pfam" id="PF19089">
    <property type="entry name" value="DUF5777"/>
    <property type="match status" value="1"/>
</dbReference>